<dbReference type="PIRSF" id="PIRSF020736">
    <property type="entry name" value="MiaE"/>
    <property type="match status" value="1"/>
</dbReference>
<evidence type="ECO:0000313" key="1">
    <source>
        <dbReference type="EMBL" id="RZO77458.1"/>
    </source>
</evidence>
<protein>
    <submittedName>
        <fullName evidence="1">tRNA-(Ms[2]io[6]A)-hydroxylase</fullName>
    </submittedName>
</protein>
<sequence>MIDIEFKKKTNKAWLNLVIENFDEFLVDHAANERKAAMMAMSMVAHYPDRISLAETMIDLALEELNHFRQVVKIINQRKLAIPSDSKDPYVGNLRSHFKTGSKSYLLDRLLCGAIIEARGAERFLMIAEALPDKKIAKFYLSLAQSEEKHHRLFLDQATNFFDDTTIKTRLHEWLAIESDIIDLLPTLPRLH</sequence>
<comment type="caution">
    <text evidence="1">The sequence shown here is derived from an EMBL/GenBank/DDBJ whole genome shotgun (WGS) entry which is preliminary data.</text>
</comment>
<organism evidence="1 2">
    <name type="scientific">OM182 bacterium</name>
    <dbReference type="NCBI Taxonomy" id="2510334"/>
    <lineage>
        <taxon>Bacteria</taxon>
        <taxon>Pseudomonadati</taxon>
        <taxon>Pseudomonadota</taxon>
        <taxon>Gammaproteobacteria</taxon>
        <taxon>OMG group</taxon>
        <taxon>OM182 clade</taxon>
    </lineage>
</organism>
<dbReference type="Pfam" id="PF06175">
    <property type="entry name" value="MiaE"/>
    <property type="match status" value="1"/>
</dbReference>
<dbReference type="AlphaFoldDB" id="A0A520S4Q4"/>
<dbReference type="GO" id="GO:0045301">
    <property type="term" value="F:tRNA 2-(methylsulfanyl)-N(6)-isopentenyladenosine(37) hydroxylase activity"/>
    <property type="evidence" value="ECO:0007669"/>
    <property type="project" value="InterPro"/>
</dbReference>
<dbReference type="PANTHER" id="PTHR42637:SF1">
    <property type="entry name" value="TRNA 2-(METHYLSULFANYL)-N(6)-ISOPENTENYLADENOSINE(37) HYDROXYLASE"/>
    <property type="match status" value="1"/>
</dbReference>
<dbReference type="PANTHER" id="PTHR42637">
    <property type="entry name" value="TRNA-(MS[2]IO[6]A)-HYDROXYLASE"/>
    <property type="match status" value="1"/>
</dbReference>
<dbReference type="SUPFAM" id="SSF47240">
    <property type="entry name" value="Ferritin-like"/>
    <property type="match status" value="1"/>
</dbReference>
<accession>A0A520S4Q4</accession>
<dbReference type="CDD" id="cd07910">
    <property type="entry name" value="MiaE"/>
    <property type="match status" value="1"/>
</dbReference>
<dbReference type="GO" id="GO:0006400">
    <property type="term" value="P:tRNA modification"/>
    <property type="evidence" value="ECO:0007669"/>
    <property type="project" value="InterPro"/>
</dbReference>
<gene>
    <name evidence="1" type="ORF">EVA68_00990</name>
</gene>
<name>A0A520S4Q4_9GAMM</name>
<dbReference type="Gene3D" id="1.20.1260.10">
    <property type="match status" value="1"/>
</dbReference>
<proteinExistence type="predicted"/>
<reference evidence="1 2" key="1">
    <citation type="submission" date="2019-02" db="EMBL/GenBank/DDBJ databases">
        <title>Prokaryotic population dynamics and viral predation in marine succession experiment using metagenomics: the confinement effect.</title>
        <authorList>
            <person name="Haro-Moreno J.M."/>
            <person name="Rodriguez-Valera F."/>
            <person name="Lopez-Perez M."/>
        </authorList>
    </citation>
    <scope>NUCLEOTIDE SEQUENCE [LARGE SCALE GENOMIC DNA]</scope>
    <source>
        <strain evidence="1">MED-G157</strain>
    </source>
</reference>
<dbReference type="InterPro" id="IPR010386">
    <property type="entry name" value="tRNA-Hydrxlase_MiaE"/>
</dbReference>
<dbReference type="EMBL" id="SHAG01000002">
    <property type="protein sequence ID" value="RZO77458.1"/>
    <property type="molecule type" value="Genomic_DNA"/>
</dbReference>
<dbReference type="Proteomes" id="UP000316199">
    <property type="component" value="Unassembled WGS sequence"/>
</dbReference>
<evidence type="ECO:0000313" key="2">
    <source>
        <dbReference type="Proteomes" id="UP000316199"/>
    </source>
</evidence>
<dbReference type="InterPro" id="IPR012347">
    <property type="entry name" value="Ferritin-like"/>
</dbReference>
<dbReference type="InterPro" id="IPR009078">
    <property type="entry name" value="Ferritin-like_SF"/>
</dbReference>